<evidence type="ECO:0000313" key="3">
    <source>
        <dbReference type="Proteomes" id="UP000179242"/>
    </source>
</evidence>
<dbReference type="Pfam" id="PF02464">
    <property type="entry name" value="CinA"/>
    <property type="match status" value="1"/>
</dbReference>
<organism evidence="2 3">
    <name type="scientific">candidate division WOR-1 bacterium RIFOXYC2_FULL_46_14</name>
    <dbReference type="NCBI Taxonomy" id="1802587"/>
    <lineage>
        <taxon>Bacteria</taxon>
        <taxon>Bacillati</taxon>
        <taxon>Saganbacteria</taxon>
    </lineage>
</organism>
<sequence>MQEFNLESFSSKMLSALGEITDDQIADILREKKLTVSVAESLTGGLISERLTNIAGSSAYFMGGLITYHPRIKVAELKVPGGLIAKHGVVSEEVARAMAEGIRGRFKTEIGISSTGCAGPDPQPPAPVGLAYVAVSSSKGTEARELHLQGTRKEIREKAAQAAIGLLWEHLGGEES</sequence>
<dbReference type="SUPFAM" id="SSF142433">
    <property type="entry name" value="CinA-like"/>
    <property type="match status" value="1"/>
</dbReference>
<accession>A0A1F4U4F4</accession>
<comment type="caution">
    <text evidence="2">The sequence shown here is derived from an EMBL/GenBank/DDBJ whole genome shotgun (WGS) entry which is preliminary data.</text>
</comment>
<dbReference type="NCBIfam" id="TIGR00199">
    <property type="entry name" value="PncC_domain"/>
    <property type="match status" value="1"/>
</dbReference>
<reference evidence="2 3" key="1">
    <citation type="journal article" date="2016" name="Nat. Commun.">
        <title>Thousands of microbial genomes shed light on interconnected biogeochemical processes in an aquifer system.</title>
        <authorList>
            <person name="Anantharaman K."/>
            <person name="Brown C.T."/>
            <person name="Hug L.A."/>
            <person name="Sharon I."/>
            <person name="Castelle C.J."/>
            <person name="Probst A.J."/>
            <person name="Thomas B.C."/>
            <person name="Singh A."/>
            <person name="Wilkins M.J."/>
            <person name="Karaoz U."/>
            <person name="Brodie E.L."/>
            <person name="Williams K.H."/>
            <person name="Hubbard S.S."/>
            <person name="Banfield J.F."/>
        </authorList>
    </citation>
    <scope>NUCLEOTIDE SEQUENCE [LARGE SCALE GENOMIC DNA]</scope>
</reference>
<dbReference type="InterPro" id="IPR008136">
    <property type="entry name" value="CinA_C"/>
</dbReference>
<dbReference type="EMBL" id="MEUJ01000005">
    <property type="protein sequence ID" value="OGC39844.1"/>
    <property type="molecule type" value="Genomic_DNA"/>
</dbReference>
<protein>
    <recommendedName>
        <fullName evidence="1">CinA C-terminal domain-containing protein</fullName>
    </recommendedName>
</protein>
<dbReference type="Proteomes" id="UP000179242">
    <property type="component" value="Unassembled WGS sequence"/>
</dbReference>
<proteinExistence type="predicted"/>
<dbReference type="AlphaFoldDB" id="A0A1F4U4F4"/>
<name>A0A1F4U4F4_UNCSA</name>
<evidence type="ECO:0000259" key="1">
    <source>
        <dbReference type="Pfam" id="PF02464"/>
    </source>
</evidence>
<evidence type="ECO:0000313" key="2">
    <source>
        <dbReference type="EMBL" id="OGC39844.1"/>
    </source>
</evidence>
<feature type="domain" description="CinA C-terminal" evidence="1">
    <location>
        <begin position="23"/>
        <end position="169"/>
    </location>
</feature>
<dbReference type="InterPro" id="IPR036653">
    <property type="entry name" value="CinA-like_C"/>
</dbReference>
<gene>
    <name evidence="2" type="ORF">A2438_04925</name>
</gene>
<dbReference type="Gene3D" id="3.90.950.20">
    <property type="entry name" value="CinA-like"/>
    <property type="match status" value="1"/>
</dbReference>